<dbReference type="OrthoDB" id="1551162at2"/>
<dbReference type="EMBL" id="CVLB01000002">
    <property type="protein sequence ID" value="CRF34654.1"/>
    <property type="molecule type" value="Genomic_DNA"/>
</dbReference>
<sequence length="97" mass="10880">MKFAYLIMDKIFDSKKDKASIHNGISQIIGVSNIEEACKIAKELKSEGIDCIELCGGFREEGARKIIEATENKIAVGFVVHLEEQNDIYKKLFGNEN</sequence>
<reference evidence="2" key="1">
    <citation type="submission" date="2015-04" db="EMBL/GenBank/DDBJ databases">
        <authorList>
            <person name="Mushtaq Mamoona"/>
        </authorList>
    </citation>
    <scope>NUCLEOTIDE SEQUENCE [LARGE SCALE GENOMIC DNA]</scope>
    <source>
        <strain evidence="2">AN4859/03</strain>
    </source>
</reference>
<organism evidence="1 2">
    <name type="scientific">Brachyspira suanatina</name>
    <dbReference type="NCBI Taxonomy" id="381802"/>
    <lineage>
        <taxon>Bacteria</taxon>
        <taxon>Pseudomonadati</taxon>
        <taxon>Spirochaetota</taxon>
        <taxon>Spirochaetia</taxon>
        <taxon>Brachyspirales</taxon>
        <taxon>Brachyspiraceae</taxon>
        <taxon>Brachyspira</taxon>
    </lineage>
</organism>
<accession>A0A0G4K9V7</accession>
<gene>
    <name evidence="1" type="ORF">BRSU_2158</name>
</gene>
<dbReference type="Proteomes" id="UP000043763">
    <property type="component" value="Unassembled WGS sequence"/>
</dbReference>
<evidence type="ECO:0000313" key="2">
    <source>
        <dbReference type="Proteomes" id="UP000043763"/>
    </source>
</evidence>
<dbReference type="AlphaFoldDB" id="A0A0G4K9V7"/>
<protein>
    <submittedName>
        <fullName evidence="1">Uncharacterized protein</fullName>
    </submittedName>
</protein>
<keyword evidence="2" id="KW-1185">Reference proteome</keyword>
<proteinExistence type="predicted"/>
<dbReference type="InterPro" id="IPR045441">
    <property type="entry name" value="DUF6506"/>
</dbReference>
<evidence type="ECO:0000313" key="1">
    <source>
        <dbReference type="EMBL" id="CRF34654.1"/>
    </source>
</evidence>
<dbReference type="RefSeq" id="WP_048595337.1">
    <property type="nucleotide sequence ID" value="NZ_CVLB01000002.1"/>
</dbReference>
<dbReference type="Pfam" id="PF20116">
    <property type="entry name" value="DUF6506"/>
    <property type="match status" value="1"/>
</dbReference>
<name>A0A0G4K9V7_9SPIR</name>